<dbReference type="EMBL" id="KN441104">
    <property type="protein sequence ID" value="KHG27445.1"/>
    <property type="molecule type" value="Genomic_DNA"/>
</dbReference>
<reference evidence="2" key="1">
    <citation type="submission" date="2014-09" db="EMBL/GenBank/DDBJ databases">
        <authorList>
            <person name="Mudge J."/>
            <person name="Ramaraj T."/>
            <person name="Lindquist I.E."/>
            <person name="Bharti A.K."/>
            <person name="Sundararajan A."/>
            <person name="Cameron C.T."/>
            <person name="Woodward J.E."/>
            <person name="May G.D."/>
            <person name="Brubaker C."/>
            <person name="Broadhvest J."/>
            <person name="Wilkins T.A."/>
        </authorList>
    </citation>
    <scope>NUCLEOTIDE SEQUENCE</scope>
    <source>
        <strain evidence="2">cv. AKA8401</strain>
    </source>
</reference>
<protein>
    <submittedName>
        <fullName evidence="1">Uncharacterized protein</fullName>
    </submittedName>
</protein>
<accession>A0A0B0PQZ7</accession>
<name>A0A0B0PQZ7_GOSAR</name>
<evidence type="ECO:0000313" key="1">
    <source>
        <dbReference type="EMBL" id="KHG27445.1"/>
    </source>
</evidence>
<sequence length="44" mass="4955">MSQVNKSINGSRIYSSWVLSDILSNKVSLKLDLIDNILVFQLVC</sequence>
<keyword evidence="2" id="KW-1185">Reference proteome</keyword>
<dbReference type="Proteomes" id="UP000032142">
    <property type="component" value="Unassembled WGS sequence"/>
</dbReference>
<proteinExistence type="predicted"/>
<dbReference type="AlphaFoldDB" id="A0A0B0PQZ7"/>
<gene>
    <name evidence="1" type="ORF">F383_09846</name>
</gene>
<evidence type="ECO:0000313" key="2">
    <source>
        <dbReference type="Proteomes" id="UP000032142"/>
    </source>
</evidence>
<organism evidence="1 2">
    <name type="scientific">Gossypium arboreum</name>
    <name type="common">Tree cotton</name>
    <name type="synonym">Gossypium nanking</name>
    <dbReference type="NCBI Taxonomy" id="29729"/>
    <lineage>
        <taxon>Eukaryota</taxon>
        <taxon>Viridiplantae</taxon>
        <taxon>Streptophyta</taxon>
        <taxon>Embryophyta</taxon>
        <taxon>Tracheophyta</taxon>
        <taxon>Spermatophyta</taxon>
        <taxon>Magnoliopsida</taxon>
        <taxon>eudicotyledons</taxon>
        <taxon>Gunneridae</taxon>
        <taxon>Pentapetalae</taxon>
        <taxon>rosids</taxon>
        <taxon>malvids</taxon>
        <taxon>Malvales</taxon>
        <taxon>Malvaceae</taxon>
        <taxon>Malvoideae</taxon>
        <taxon>Gossypium</taxon>
    </lineage>
</organism>